<dbReference type="InterPro" id="IPR011990">
    <property type="entry name" value="TPR-like_helical_dom_sf"/>
</dbReference>
<protein>
    <recommendedName>
        <fullName evidence="4">Tetratricopeptide repeat protein</fullName>
    </recommendedName>
</protein>
<dbReference type="Proteomes" id="UP000746751">
    <property type="component" value="Unassembled WGS sequence"/>
</dbReference>
<evidence type="ECO:0000313" key="3">
    <source>
        <dbReference type="Proteomes" id="UP000746751"/>
    </source>
</evidence>
<name>A0A921IPD7_9ACTN</name>
<comment type="caution">
    <text evidence="2">The sequence shown here is derived from an EMBL/GenBank/DDBJ whole genome shotgun (WGS) entry which is preliminary data.</text>
</comment>
<accession>A0A921IPD7</accession>
<feature type="transmembrane region" description="Helical" evidence="1">
    <location>
        <begin position="6"/>
        <end position="27"/>
    </location>
</feature>
<keyword evidence="1" id="KW-0472">Membrane</keyword>
<dbReference type="Gene3D" id="1.25.40.10">
    <property type="entry name" value="Tetratricopeptide repeat domain"/>
    <property type="match status" value="1"/>
</dbReference>
<sequence>MDPLQIFTIVTIVMFVVLAIITLFISINKRTLFAKLEGLIEQGKFDEFFKRIDSPMTRLVYPDYNRTYFKLNAYMMKGDYKAANTVLDDLLSRKTSSEQRADLVVKAFNIYISLNKAKKAKAMLDEIDQLEDAKYSSAKEDCRMMYDIAILKKSNYIDQMERALDKMSGPARGRLEYLLALQYQNRGDMAKRNEYLNRSSRAMREAMGGDTEAR</sequence>
<evidence type="ECO:0000256" key="1">
    <source>
        <dbReference type="SAM" id="Phobius"/>
    </source>
</evidence>
<organism evidence="2 3">
    <name type="scientific">Collinsella ihumii</name>
    <dbReference type="NCBI Taxonomy" id="1720204"/>
    <lineage>
        <taxon>Bacteria</taxon>
        <taxon>Bacillati</taxon>
        <taxon>Actinomycetota</taxon>
        <taxon>Coriobacteriia</taxon>
        <taxon>Coriobacteriales</taxon>
        <taxon>Coriobacteriaceae</taxon>
        <taxon>Collinsella</taxon>
    </lineage>
</organism>
<evidence type="ECO:0008006" key="4">
    <source>
        <dbReference type="Google" id="ProtNLM"/>
    </source>
</evidence>
<evidence type="ECO:0000313" key="2">
    <source>
        <dbReference type="EMBL" id="HJG30632.1"/>
    </source>
</evidence>
<dbReference type="EMBL" id="DYVF01000031">
    <property type="protein sequence ID" value="HJG30632.1"/>
    <property type="molecule type" value="Genomic_DNA"/>
</dbReference>
<keyword evidence="1" id="KW-0812">Transmembrane</keyword>
<gene>
    <name evidence="2" type="ORF">K8U80_04465</name>
</gene>
<keyword evidence="1" id="KW-1133">Transmembrane helix</keyword>
<dbReference type="AlphaFoldDB" id="A0A921IPD7"/>
<reference evidence="2" key="2">
    <citation type="submission" date="2021-09" db="EMBL/GenBank/DDBJ databases">
        <authorList>
            <person name="Gilroy R."/>
        </authorList>
    </citation>
    <scope>NUCLEOTIDE SEQUENCE</scope>
    <source>
        <strain evidence="2">ChiGjej2B2-7701</strain>
    </source>
</reference>
<reference evidence="2" key="1">
    <citation type="journal article" date="2021" name="PeerJ">
        <title>Extensive microbial diversity within the chicken gut microbiome revealed by metagenomics and culture.</title>
        <authorList>
            <person name="Gilroy R."/>
            <person name="Ravi A."/>
            <person name="Getino M."/>
            <person name="Pursley I."/>
            <person name="Horton D.L."/>
            <person name="Alikhan N.F."/>
            <person name="Baker D."/>
            <person name="Gharbi K."/>
            <person name="Hall N."/>
            <person name="Watson M."/>
            <person name="Adriaenssens E.M."/>
            <person name="Foster-Nyarko E."/>
            <person name="Jarju S."/>
            <person name="Secka A."/>
            <person name="Antonio M."/>
            <person name="Oren A."/>
            <person name="Chaudhuri R.R."/>
            <person name="La Ragione R."/>
            <person name="Hildebrand F."/>
            <person name="Pallen M.J."/>
        </authorList>
    </citation>
    <scope>NUCLEOTIDE SEQUENCE</scope>
    <source>
        <strain evidence="2">ChiGjej2B2-7701</strain>
    </source>
</reference>
<proteinExistence type="predicted"/>